<dbReference type="InterPro" id="IPR039008">
    <property type="entry name" value="IF_rod_dom"/>
</dbReference>
<comment type="similarity">
    <text evidence="3 4">Belongs to the intermediate filament family.</text>
</comment>
<dbReference type="SMART" id="SM01391">
    <property type="entry name" value="Filament"/>
    <property type="match status" value="1"/>
</dbReference>
<dbReference type="SUPFAM" id="SSF64593">
    <property type="entry name" value="Intermediate filament protein, coiled coil region"/>
    <property type="match status" value="2"/>
</dbReference>
<keyword evidence="9" id="KW-1185">Reference proteome</keyword>
<sequence length="389" mass="44514">MSVRNFSITRQSSGSSPLVFSSRSLDSYRAAGTRFKQPVGDTLMGVPIMAVSVNQALLTPLDVYLDPRIQAVRLQEKEQIKTLNNRFVSFIDKVRLLEQQNKLLETKWKMLESATKPPFKTEATLQAYIRDLQGQLDETEKDRDHLHTELLRVHAAVQDAKQKYEDEINKRNATENEFVLLKKKVDAVYLDKADMEKKRANLNAEVKLMKILYEEELSEMQEELKDISVVVQMNNSRALDMDQAVADVRRQYDNIASRSRQEAEVWYKCKVAQISSEAAKFGEDLRSSKSELAELKRTVTNLQSQVSITKRKCASLQKEISCAESRGEDTGSDAHIRVRALEAALHRAKQDMAKQLCEYHDLMNVKLALDIEIATYRQLLEGEEERIGQ</sequence>
<dbReference type="Gene3D" id="1.20.5.500">
    <property type="entry name" value="Single helix bin"/>
    <property type="match status" value="1"/>
</dbReference>
<keyword evidence="1 4" id="KW-0403">Intermediate filament</keyword>
<dbReference type="Proteomes" id="UP000694580">
    <property type="component" value="Chromosome 7"/>
</dbReference>
<feature type="domain" description="IF rod" evidence="7">
    <location>
        <begin position="76"/>
        <end position="387"/>
    </location>
</feature>
<reference evidence="8 9" key="1">
    <citation type="submission" date="2020-06" db="EMBL/GenBank/DDBJ databases">
        <authorList>
            <consortium name="Wellcome Sanger Institute Data Sharing"/>
        </authorList>
    </citation>
    <scope>NUCLEOTIDE SEQUENCE [LARGE SCALE GENOMIC DNA]</scope>
</reference>
<dbReference type="RefSeq" id="XP_028841889.1">
    <property type="nucleotide sequence ID" value="XM_028986056.1"/>
</dbReference>
<evidence type="ECO:0000256" key="1">
    <source>
        <dbReference type="ARBA" id="ARBA00022754"/>
    </source>
</evidence>
<dbReference type="GO" id="GO:0030280">
    <property type="term" value="F:structural constituent of skin epidermis"/>
    <property type="evidence" value="ECO:0007669"/>
    <property type="project" value="TreeGrafter"/>
</dbReference>
<dbReference type="GO" id="GO:0045095">
    <property type="term" value="C:keratin filament"/>
    <property type="evidence" value="ECO:0007669"/>
    <property type="project" value="InterPro"/>
</dbReference>
<evidence type="ECO:0000313" key="9">
    <source>
        <dbReference type="Proteomes" id="UP000694580"/>
    </source>
</evidence>
<name>A0AAY4BCF4_9TELE</name>
<gene>
    <name evidence="8" type="primary">LOC114793908</name>
</gene>
<dbReference type="FunFam" id="1.20.5.500:FF:000001">
    <property type="entry name" value="Type II keratin 23"/>
    <property type="match status" value="1"/>
</dbReference>
<dbReference type="Gene3D" id="1.20.5.170">
    <property type="match status" value="1"/>
</dbReference>
<accession>A0AAY4BCF4</accession>
<dbReference type="PANTHER" id="PTHR45616">
    <property type="entry name" value="GATA-TYPE DOMAIN-CONTAINING PROTEIN"/>
    <property type="match status" value="1"/>
</dbReference>
<dbReference type="Ensembl" id="ENSDCDT00010019722.1">
    <property type="protein sequence ID" value="ENSDCDP00010018639.1"/>
    <property type="gene ID" value="ENSDCDG00010008437.1"/>
</dbReference>
<dbReference type="FunFam" id="1.20.5.170:FF:000004">
    <property type="entry name" value="Keratin, type II cytoskeletal 5"/>
    <property type="match status" value="1"/>
</dbReference>
<dbReference type="GeneID" id="114793908"/>
<dbReference type="GO" id="GO:0045109">
    <property type="term" value="P:intermediate filament organization"/>
    <property type="evidence" value="ECO:0007669"/>
    <property type="project" value="TreeGrafter"/>
</dbReference>
<keyword evidence="2 5" id="KW-0175">Coiled coil</keyword>
<dbReference type="Pfam" id="PF00038">
    <property type="entry name" value="Filament"/>
    <property type="match status" value="1"/>
</dbReference>
<dbReference type="PROSITE" id="PS00226">
    <property type="entry name" value="IF_ROD_1"/>
    <property type="match status" value="1"/>
</dbReference>
<evidence type="ECO:0000259" key="7">
    <source>
        <dbReference type="PROSITE" id="PS51842"/>
    </source>
</evidence>
<reference evidence="8" key="3">
    <citation type="submission" date="2025-09" db="UniProtKB">
        <authorList>
            <consortium name="Ensembl"/>
        </authorList>
    </citation>
    <scope>IDENTIFICATION</scope>
</reference>
<dbReference type="GO" id="GO:0031424">
    <property type="term" value="P:keratinization"/>
    <property type="evidence" value="ECO:0007669"/>
    <property type="project" value="TreeGrafter"/>
</dbReference>
<dbReference type="GeneTree" id="ENSGT00940000161090"/>
<evidence type="ECO:0000313" key="8">
    <source>
        <dbReference type="Ensembl" id="ENSDCDP00010018639.1"/>
    </source>
</evidence>
<dbReference type="InterPro" id="IPR003054">
    <property type="entry name" value="Keratin_II"/>
</dbReference>
<feature type="coiled-coil region" evidence="5">
    <location>
        <begin position="129"/>
        <end position="223"/>
    </location>
</feature>
<dbReference type="AlphaFoldDB" id="A0AAY4BCF4"/>
<evidence type="ECO:0000256" key="6">
    <source>
        <dbReference type="SAM" id="MobiDB-lite"/>
    </source>
</evidence>
<evidence type="ECO:0000256" key="3">
    <source>
        <dbReference type="ARBA" id="ARBA00061646"/>
    </source>
</evidence>
<feature type="region of interest" description="Disordered" evidence="6">
    <location>
        <begin position="1"/>
        <end position="20"/>
    </location>
</feature>
<organism evidence="8 9">
    <name type="scientific">Denticeps clupeoides</name>
    <name type="common">denticle herring</name>
    <dbReference type="NCBI Taxonomy" id="299321"/>
    <lineage>
        <taxon>Eukaryota</taxon>
        <taxon>Metazoa</taxon>
        <taxon>Chordata</taxon>
        <taxon>Craniata</taxon>
        <taxon>Vertebrata</taxon>
        <taxon>Euteleostomi</taxon>
        <taxon>Actinopterygii</taxon>
        <taxon>Neopterygii</taxon>
        <taxon>Teleostei</taxon>
        <taxon>Clupei</taxon>
        <taxon>Clupeiformes</taxon>
        <taxon>Denticipitoidei</taxon>
        <taxon>Denticipitidae</taxon>
        <taxon>Denticeps</taxon>
    </lineage>
</organism>
<evidence type="ECO:0000256" key="4">
    <source>
        <dbReference type="RuleBase" id="RU000685"/>
    </source>
</evidence>
<dbReference type="InterPro" id="IPR018039">
    <property type="entry name" value="IF_conserved"/>
</dbReference>
<dbReference type="PRINTS" id="PR01276">
    <property type="entry name" value="TYPE2KERATIN"/>
</dbReference>
<evidence type="ECO:0000256" key="5">
    <source>
        <dbReference type="SAM" id="Coils"/>
    </source>
</evidence>
<dbReference type="GO" id="GO:0005615">
    <property type="term" value="C:extracellular space"/>
    <property type="evidence" value="ECO:0007669"/>
    <property type="project" value="TreeGrafter"/>
</dbReference>
<feature type="coiled-coil region" evidence="5">
    <location>
        <begin position="285"/>
        <end position="358"/>
    </location>
</feature>
<dbReference type="FunFam" id="1.20.5.1160:FF:000001">
    <property type="entry name" value="Keratin type II"/>
    <property type="match status" value="1"/>
</dbReference>
<reference evidence="8" key="2">
    <citation type="submission" date="2025-08" db="UniProtKB">
        <authorList>
            <consortium name="Ensembl"/>
        </authorList>
    </citation>
    <scope>IDENTIFICATION</scope>
</reference>
<dbReference type="Gene3D" id="1.20.5.1160">
    <property type="entry name" value="Vasodilator-stimulated phosphoprotein"/>
    <property type="match status" value="1"/>
</dbReference>
<evidence type="ECO:0000256" key="2">
    <source>
        <dbReference type="ARBA" id="ARBA00023054"/>
    </source>
</evidence>
<dbReference type="PANTHER" id="PTHR45616:SF9">
    <property type="entry name" value="KERATIN, TYPE II CYTOSKELETAL 8-RELATED"/>
    <property type="match status" value="1"/>
</dbReference>
<proteinExistence type="inferred from homology"/>
<protein>
    <recommendedName>
        <fullName evidence="7">IF rod domain-containing protein</fullName>
    </recommendedName>
</protein>
<dbReference type="PROSITE" id="PS51842">
    <property type="entry name" value="IF_ROD_2"/>
    <property type="match status" value="1"/>
</dbReference>